<organism evidence="4">
    <name type="scientific">Vibrio coralliilyticus</name>
    <dbReference type="NCBI Taxonomy" id="190893"/>
    <lineage>
        <taxon>Bacteria</taxon>
        <taxon>Pseudomonadati</taxon>
        <taxon>Pseudomonadota</taxon>
        <taxon>Gammaproteobacteria</taxon>
        <taxon>Vibrionales</taxon>
        <taxon>Vibrionaceae</taxon>
        <taxon>Vibrio</taxon>
    </lineage>
</organism>
<evidence type="ECO:0000313" key="4">
    <source>
        <dbReference type="EMBL" id="KJY74965.1"/>
    </source>
</evidence>
<dbReference type="Gene3D" id="1.10.10.60">
    <property type="entry name" value="Homeodomain-like"/>
    <property type="match status" value="1"/>
</dbReference>
<dbReference type="GO" id="GO:0043565">
    <property type="term" value="F:sequence-specific DNA binding"/>
    <property type="evidence" value="ECO:0007669"/>
    <property type="project" value="InterPro"/>
</dbReference>
<dbReference type="InterPro" id="IPR020449">
    <property type="entry name" value="Tscrpt_reg_AraC-type_HTH"/>
</dbReference>
<name>A0A837G8T9_9VIBR</name>
<dbReference type="SMART" id="SM00342">
    <property type="entry name" value="HTH_ARAC"/>
    <property type="match status" value="1"/>
</dbReference>
<dbReference type="InterPro" id="IPR052158">
    <property type="entry name" value="INH-QAR"/>
</dbReference>
<dbReference type="PROSITE" id="PS01124">
    <property type="entry name" value="HTH_ARAC_FAMILY_2"/>
    <property type="match status" value="1"/>
</dbReference>
<dbReference type="Pfam" id="PF12833">
    <property type="entry name" value="HTH_18"/>
    <property type="match status" value="1"/>
</dbReference>
<proteinExistence type="predicted"/>
<dbReference type="PANTHER" id="PTHR43130">
    <property type="entry name" value="ARAC-FAMILY TRANSCRIPTIONAL REGULATOR"/>
    <property type="match status" value="1"/>
</dbReference>
<keyword evidence="3" id="KW-0804">Transcription</keyword>
<accession>A0A837G8T9</accession>
<sequence>MTPLTIAIINYPTASQSAVHGLAEAITLADAFCQTFAMPITFIPRVLTLETLDPGEPAHVVVLPPCLKDDFYTSDQPALQDYLAQMQQQGAVLASACVGAFILARGGFLDHKGCTTHWRLAPAFRAAFPLVHLQEAAIIVNEGDVITAGGRMAWLDLLFEIVSQFASPAIALALSKEMVIDNGFREQRFYHQFIPKRDHGDDLVLSVQRVLDQQYINAPSVRELADRHFVSARTLQRRFMKALAMSVVHYLQKLRLHHACQWLELSDKGVNDIAYRVGYQDVSAFRKVFMREYGLTPTEFRQRFRPSSGGNEA</sequence>
<dbReference type="InterPro" id="IPR009057">
    <property type="entry name" value="Homeodomain-like_sf"/>
</dbReference>
<dbReference type="EMBL" id="JXXR01000008">
    <property type="protein sequence ID" value="KJY74965.1"/>
    <property type="molecule type" value="Genomic_DNA"/>
</dbReference>
<dbReference type="Pfam" id="PF01965">
    <property type="entry name" value="DJ-1_PfpI"/>
    <property type="match status" value="1"/>
</dbReference>
<evidence type="ECO:0000256" key="2">
    <source>
        <dbReference type="ARBA" id="ARBA00023125"/>
    </source>
</evidence>
<dbReference type="Gene3D" id="3.40.50.880">
    <property type="match status" value="1"/>
</dbReference>
<keyword evidence="2" id="KW-0238">DNA-binding</keyword>
<reference evidence="4" key="1">
    <citation type="journal article" date="2015" name="BMC Genomics">
        <title>Genome mining reveals unlocked bioactive potential of marine Gram-negative bacteria.</title>
        <authorList>
            <person name="Machado H."/>
            <person name="Sonnenschein E.C."/>
            <person name="Melchiorsen J."/>
            <person name="Gram L."/>
        </authorList>
    </citation>
    <scope>NUCLEOTIDE SEQUENCE</scope>
    <source>
        <strain evidence="4">S2052</strain>
    </source>
</reference>
<dbReference type="AlphaFoldDB" id="A0A837G8T9"/>
<keyword evidence="1" id="KW-0805">Transcription regulation</keyword>
<evidence type="ECO:0000256" key="3">
    <source>
        <dbReference type="ARBA" id="ARBA00023163"/>
    </source>
</evidence>
<dbReference type="InterPro" id="IPR029062">
    <property type="entry name" value="Class_I_gatase-like"/>
</dbReference>
<dbReference type="InterPro" id="IPR002818">
    <property type="entry name" value="DJ-1/PfpI"/>
</dbReference>
<dbReference type="GO" id="GO:0003700">
    <property type="term" value="F:DNA-binding transcription factor activity"/>
    <property type="evidence" value="ECO:0007669"/>
    <property type="project" value="InterPro"/>
</dbReference>
<gene>
    <name evidence="4" type="ORF">TW71_08530</name>
</gene>
<dbReference type="PRINTS" id="PR00032">
    <property type="entry name" value="HTHARAC"/>
</dbReference>
<dbReference type="SUPFAM" id="SSF52317">
    <property type="entry name" value="Class I glutamine amidotransferase-like"/>
    <property type="match status" value="1"/>
</dbReference>
<dbReference type="RefSeq" id="WP_045985566.1">
    <property type="nucleotide sequence ID" value="NZ_CP063053.1"/>
</dbReference>
<dbReference type="PANTHER" id="PTHR43130:SF3">
    <property type="entry name" value="HTH-TYPE TRANSCRIPTIONAL REGULATOR RV1931C"/>
    <property type="match status" value="1"/>
</dbReference>
<comment type="caution">
    <text evidence="4">The sequence shown here is derived from an EMBL/GenBank/DDBJ whole genome shotgun (WGS) entry which is preliminary data.</text>
</comment>
<protein>
    <submittedName>
        <fullName evidence="4">Transcriptional regulator</fullName>
    </submittedName>
</protein>
<evidence type="ECO:0000256" key="1">
    <source>
        <dbReference type="ARBA" id="ARBA00023015"/>
    </source>
</evidence>
<dbReference type="SUPFAM" id="SSF46689">
    <property type="entry name" value="Homeodomain-like"/>
    <property type="match status" value="1"/>
</dbReference>
<dbReference type="InterPro" id="IPR018060">
    <property type="entry name" value="HTH_AraC"/>
</dbReference>